<feature type="domain" description="PPM-type phosphatase" evidence="2">
    <location>
        <begin position="28"/>
        <end position="249"/>
    </location>
</feature>
<evidence type="ECO:0000313" key="4">
    <source>
        <dbReference type="Proteomes" id="UP001060414"/>
    </source>
</evidence>
<dbReference type="InterPro" id="IPR001932">
    <property type="entry name" value="PPM-type_phosphatase-like_dom"/>
</dbReference>
<name>A0ABY5ZMV7_9BACT</name>
<dbReference type="InterPro" id="IPR036457">
    <property type="entry name" value="PPM-type-like_dom_sf"/>
</dbReference>
<dbReference type="EMBL" id="CP092109">
    <property type="protein sequence ID" value="UWZ80066.1"/>
    <property type="molecule type" value="Genomic_DNA"/>
</dbReference>
<accession>A0ABY5ZMV7</accession>
<keyword evidence="4" id="KW-1185">Reference proteome</keyword>
<dbReference type="Gene3D" id="3.60.40.10">
    <property type="entry name" value="PPM-type phosphatase domain"/>
    <property type="match status" value="1"/>
</dbReference>
<organism evidence="3 4">
    <name type="scientific">Geoalkalibacter halelectricus</name>
    <dbReference type="NCBI Taxonomy" id="2847045"/>
    <lineage>
        <taxon>Bacteria</taxon>
        <taxon>Pseudomonadati</taxon>
        <taxon>Thermodesulfobacteriota</taxon>
        <taxon>Desulfuromonadia</taxon>
        <taxon>Desulfuromonadales</taxon>
        <taxon>Geoalkalibacteraceae</taxon>
        <taxon>Geoalkalibacter</taxon>
    </lineage>
</organism>
<dbReference type="Proteomes" id="UP001060414">
    <property type="component" value="Chromosome"/>
</dbReference>
<dbReference type="PANTHER" id="PTHR43156:SF2">
    <property type="entry name" value="STAGE II SPORULATION PROTEIN E"/>
    <property type="match status" value="1"/>
</dbReference>
<evidence type="ECO:0000313" key="3">
    <source>
        <dbReference type="EMBL" id="UWZ80066.1"/>
    </source>
</evidence>
<evidence type="ECO:0000256" key="1">
    <source>
        <dbReference type="ARBA" id="ARBA00022801"/>
    </source>
</evidence>
<dbReference type="SMART" id="SM00331">
    <property type="entry name" value="PP2C_SIG"/>
    <property type="match status" value="1"/>
</dbReference>
<dbReference type="PANTHER" id="PTHR43156">
    <property type="entry name" value="STAGE II SPORULATION PROTEIN E-RELATED"/>
    <property type="match status" value="1"/>
</dbReference>
<keyword evidence="1" id="KW-0378">Hydrolase</keyword>
<gene>
    <name evidence="3" type="ORF">L9S41_01405</name>
</gene>
<protein>
    <submittedName>
        <fullName evidence="3">Serine/threonine-protein phosphatase</fullName>
    </submittedName>
</protein>
<dbReference type="Pfam" id="PF07228">
    <property type="entry name" value="SpoIIE"/>
    <property type="match status" value="1"/>
</dbReference>
<dbReference type="InterPro" id="IPR052016">
    <property type="entry name" value="Bact_Sigma-Reg"/>
</dbReference>
<sequence>MKCQCGGEFEFTLAQNVQQLLFPKSSPSCHWCCFGVKNHMANGVGGDFFDFLTLPDGSQSVFLGDVTGHGLHASVVMSLLYGFLHRACLKSCVPIDAVLETNQFLQSFAERSQKYDHFFSSTLFFGTIHPETLEMRYINCGHLPPMVRRGERLFTLNSTGPPIGFFDHPEIEMRNFRFEKDDRLLLYTDGISEAVNTEGVMFGLRRLSHLLMHSDLNYLDFLEEIFAELQRFGAPNPPKDDCTAIVIDFHPFLAPVPKTEEAAD</sequence>
<proteinExistence type="predicted"/>
<dbReference type="RefSeq" id="WP_260748421.1">
    <property type="nucleotide sequence ID" value="NZ_CP092109.1"/>
</dbReference>
<reference evidence="3" key="1">
    <citation type="journal article" date="2022" name="Environ. Microbiol.">
        <title>Geoalkalibacter halelectricus SAP #1 sp. nov. possessing extracellular electron transfer and mineral#reducing capabilities from a haloalkaline environment.</title>
        <authorList>
            <person name="Yadav S."/>
            <person name="Singh R."/>
            <person name="Sundharam S.S."/>
            <person name="Chaudhary S."/>
            <person name="Krishnamurthi S."/>
            <person name="Patil S.A."/>
        </authorList>
    </citation>
    <scope>NUCLEOTIDE SEQUENCE</scope>
    <source>
        <strain evidence="3">SAP-1</strain>
    </source>
</reference>
<dbReference type="SUPFAM" id="SSF81606">
    <property type="entry name" value="PP2C-like"/>
    <property type="match status" value="1"/>
</dbReference>
<evidence type="ECO:0000259" key="2">
    <source>
        <dbReference type="SMART" id="SM00331"/>
    </source>
</evidence>